<accession>A0A2Z7BHD8</accession>
<dbReference type="InterPro" id="IPR004332">
    <property type="entry name" value="Transposase_MuDR"/>
</dbReference>
<protein>
    <recommendedName>
        <fullName evidence="1">Transposase MuDR plant domain-containing protein</fullName>
    </recommendedName>
</protein>
<evidence type="ECO:0000313" key="3">
    <source>
        <dbReference type="Proteomes" id="UP000250235"/>
    </source>
</evidence>
<dbReference type="AlphaFoldDB" id="A0A2Z7BHD8"/>
<dbReference type="Pfam" id="PF03108">
    <property type="entry name" value="DBD_Tnp_Mut"/>
    <property type="match status" value="1"/>
</dbReference>
<evidence type="ECO:0000259" key="1">
    <source>
        <dbReference type="Pfam" id="PF03108"/>
    </source>
</evidence>
<reference evidence="2 3" key="1">
    <citation type="journal article" date="2015" name="Proc. Natl. Acad. Sci. U.S.A.">
        <title>The resurrection genome of Boea hygrometrica: A blueprint for survival of dehydration.</title>
        <authorList>
            <person name="Xiao L."/>
            <person name="Yang G."/>
            <person name="Zhang L."/>
            <person name="Yang X."/>
            <person name="Zhao S."/>
            <person name="Ji Z."/>
            <person name="Zhou Q."/>
            <person name="Hu M."/>
            <person name="Wang Y."/>
            <person name="Chen M."/>
            <person name="Xu Y."/>
            <person name="Jin H."/>
            <person name="Xiao X."/>
            <person name="Hu G."/>
            <person name="Bao F."/>
            <person name="Hu Y."/>
            <person name="Wan P."/>
            <person name="Li L."/>
            <person name="Deng X."/>
            <person name="Kuang T."/>
            <person name="Xiang C."/>
            <person name="Zhu J.K."/>
            <person name="Oliver M.J."/>
            <person name="He Y."/>
        </authorList>
    </citation>
    <scope>NUCLEOTIDE SEQUENCE [LARGE SCALE GENOMIC DNA]</scope>
    <source>
        <strain evidence="3">cv. XS01</strain>
    </source>
</reference>
<dbReference type="OrthoDB" id="1113425at2759"/>
<dbReference type="Proteomes" id="UP000250235">
    <property type="component" value="Unassembled WGS sequence"/>
</dbReference>
<keyword evidence="3" id="KW-1185">Reference proteome</keyword>
<gene>
    <name evidence="2" type="ORF">F511_17763</name>
</gene>
<organism evidence="2 3">
    <name type="scientific">Dorcoceras hygrometricum</name>
    <dbReference type="NCBI Taxonomy" id="472368"/>
    <lineage>
        <taxon>Eukaryota</taxon>
        <taxon>Viridiplantae</taxon>
        <taxon>Streptophyta</taxon>
        <taxon>Embryophyta</taxon>
        <taxon>Tracheophyta</taxon>
        <taxon>Spermatophyta</taxon>
        <taxon>Magnoliopsida</taxon>
        <taxon>eudicotyledons</taxon>
        <taxon>Gunneridae</taxon>
        <taxon>Pentapetalae</taxon>
        <taxon>asterids</taxon>
        <taxon>lamiids</taxon>
        <taxon>Lamiales</taxon>
        <taxon>Gesneriaceae</taxon>
        <taxon>Didymocarpoideae</taxon>
        <taxon>Trichosporeae</taxon>
        <taxon>Loxocarpinae</taxon>
        <taxon>Dorcoceras</taxon>
    </lineage>
</organism>
<proteinExistence type="predicted"/>
<dbReference type="EMBL" id="KV005787">
    <property type="protein sequence ID" value="KZV33447.1"/>
    <property type="molecule type" value="Genomic_DNA"/>
</dbReference>
<name>A0A2Z7BHD8_9LAMI</name>
<evidence type="ECO:0000313" key="2">
    <source>
        <dbReference type="EMBL" id="KZV33447.1"/>
    </source>
</evidence>
<sequence length="103" mass="11640">MLLDDVEHIVMQHGFNVGPSDDMFLFTDGSTLIIGQEFSSKAAVQKELSKSALNSSFECNIVKSSPSIYVVRCINKGCTWRIWTSKVRDSTLFSIRTYCNTYM</sequence>
<feature type="domain" description="Transposase MuDR plant" evidence="1">
    <location>
        <begin position="31"/>
        <end position="95"/>
    </location>
</feature>